<comment type="caution">
    <text evidence="1">The sequence shown here is derived from an EMBL/GenBank/DDBJ whole genome shotgun (WGS) entry which is preliminary data.</text>
</comment>
<gene>
    <name evidence="1" type="ORF">AZE42_12388</name>
</gene>
<evidence type="ECO:0000313" key="2">
    <source>
        <dbReference type="Proteomes" id="UP000183567"/>
    </source>
</evidence>
<dbReference type="Proteomes" id="UP000183567">
    <property type="component" value="Unassembled WGS sequence"/>
</dbReference>
<sequence length="32" mass="3656">MAHAELDRLQACLNFALDTLRKEMDDSQLPPL</sequence>
<name>A0A1J8QF16_9AGAM</name>
<feature type="non-terminal residue" evidence="1">
    <location>
        <position position="32"/>
    </location>
</feature>
<accession>A0A1J8QF16</accession>
<reference evidence="1 2" key="1">
    <citation type="submission" date="2016-03" db="EMBL/GenBank/DDBJ databases">
        <title>Comparative genomics of the ectomycorrhizal sister species Rhizopogon vinicolor and Rhizopogon vesiculosus (Basidiomycota: Boletales) reveals a divergence of the mating type B locus.</title>
        <authorList>
            <person name="Mujic A.B."/>
            <person name="Kuo A."/>
            <person name="Tritt A."/>
            <person name="Lipzen A."/>
            <person name="Chen C."/>
            <person name="Johnson J."/>
            <person name="Sharma A."/>
            <person name="Barry K."/>
            <person name="Grigoriev I.V."/>
            <person name="Spatafora J.W."/>
        </authorList>
    </citation>
    <scope>NUCLEOTIDE SEQUENCE [LARGE SCALE GENOMIC DNA]</scope>
    <source>
        <strain evidence="1 2">AM-OR11-056</strain>
    </source>
</reference>
<dbReference type="AlphaFoldDB" id="A0A1J8QF16"/>
<dbReference type="OrthoDB" id="1606438at2759"/>
<protein>
    <submittedName>
        <fullName evidence="1">Uncharacterized protein</fullName>
    </submittedName>
</protein>
<evidence type="ECO:0000313" key="1">
    <source>
        <dbReference type="EMBL" id="OJA20286.1"/>
    </source>
</evidence>
<organism evidence="1 2">
    <name type="scientific">Rhizopogon vesiculosus</name>
    <dbReference type="NCBI Taxonomy" id="180088"/>
    <lineage>
        <taxon>Eukaryota</taxon>
        <taxon>Fungi</taxon>
        <taxon>Dikarya</taxon>
        <taxon>Basidiomycota</taxon>
        <taxon>Agaricomycotina</taxon>
        <taxon>Agaricomycetes</taxon>
        <taxon>Agaricomycetidae</taxon>
        <taxon>Boletales</taxon>
        <taxon>Suillineae</taxon>
        <taxon>Rhizopogonaceae</taxon>
        <taxon>Rhizopogon</taxon>
    </lineage>
</organism>
<keyword evidence="2" id="KW-1185">Reference proteome</keyword>
<proteinExistence type="predicted"/>
<dbReference type="EMBL" id="LVVM01000646">
    <property type="protein sequence ID" value="OJA20286.1"/>
    <property type="molecule type" value="Genomic_DNA"/>
</dbReference>